<organism evidence="1 2">
    <name type="scientific">Liquidambar formosana</name>
    <name type="common">Formosan gum</name>
    <dbReference type="NCBI Taxonomy" id="63359"/>
    <lineage>
        <taxon>Eukaryota</taxon>
        <taxon>Viridiplantae</taxon>
        <taxon>Streptophyta</taxon>
        <taxon>Embryophyta</taxon>
        <taxon>Tracheophyta</taxon>
        <taxon>Spermatophyta</taxon>
        <taxon>Magnoliopsida</taxon>
        <taxon>eudicotyledons</taxon>
        <taxon>Gunneridae</taxon>
        <taxon>Pentapetalae</taxon>
        <taxon>Saxifragales</taxon>
        <taxon>Altingiaceae</taxon>
        <taxon>Liquidambar</taxon>
    </lineage>
</organism>
<dbReference type="PANTHER" id="PTHR46085:SF3">
    <property type="entry name" value="ARF GTPASE ACTIVATING PROTEIN"/>
    <property type="match status" value="1"/>
</dbReference>
<dbReference type="PANTHER" id="PTHR46085">
    <property type="entry name" value="ARFGAP/RECO-RELATED"/>
    <property type="match status" value="1"/>
</dbReference>
<name>A0AAP0WYJ8_LIQFO</name>
<keyword evidence="2" id="KW-1185">Reference proteome</keyword>
<dbReference type="GO" id="GO:0005096">
    <property type="term" value="F:GTPase activator activity"/>
    <property type="evidence" value="ECO:0007669"/>
    <property type="project" value="InterPro"/>
</dbReference>
<comment type="caution">
    <text evidence="1">The sequence shown here is derived from an EMBL/GenBank/DDBJ whole genome shotgun (WGS) entry which is preliminary data.</text>
</comment>
<proteinExistence type="predicted"/>
<evidence type="ECO:0008006" key="3">
    <source>
        <dbReference type="Google" id="ProtNLM"/>
    </source>
</evidence>
<accession>A0AAP0WYJ8</accession>
<sequence>MCQCYMSVVFLPLHHVSNISVLTPGSGAVGPAAASSGTATLFPISGGDTFTKVNNVGQFPSIQQPQHSLFPNADSQSTAPQFIASVSSGLNNQFWSSSSASNAQGSLSIPTLQSSQGVPELIHNTVSEVISQSQPLEAKSMGRKELPEDLFTATYASVPIAVPGWQAVPPRGMGYGMQYPTAMHLPAFPQSSKSSNPFDLINEPTLVQVPTFPSMAPLQGALPNLPAQRVLLRTSSLGSPSPQWIPTTVASLCSSNAFPAIGLSFEDAFPAIILSFGNTSKCIHGATNTWQSAFFWTSRSSGLWQ</sequence>
<reference evidence="1 2" key="1">
    <citation type="journal article" date="2024" name="Plant J.">
        <title>Genome sequences and population genomics reveal climatic adaptation and genomic divergence between two closely related sweetgum species.</title>
        <authorList>
            <person name="Xu W.Q."/>
            <person name="Ren C.Q."/>
            <person name="Zhang X.Y."/>
            <person name="Comes H.P."/>
            <person name="Liu X.H."/>
            <person name="Li Y.G."/>
            <person name="Kettle C.J."/>
            <person name="Jalonen R."/>
            <person name="Gaisberger H."/>
            <person name="Ma Y.Z."/>
            <person name="Qiu Y.X."/>
        </authorList>
    </citation>
    <scope>NUCLEOTIDE SEQUENCE [LARGE SCALE GENOMIC DNA]</scope>
    <source>
        <strain evidence="1">Hangzhou</strain>
    </source>
</reference>
<dbReference type="AlphaFoldDB" id="A0AAP0WYJ8"/>
<evidence type="ECO:0000313" key="1">
    <source>
        <dbReference type="EMBL" id="KAK9281921.1"/>
    </source>
</evidence>
<evidence type="ECO:0000313" key="2">
    <source>
        <dbReference type="Proteomes" id="UP001415857"/>
    </source>
</evidence>
<dbReference type="Proteomes" id="UP001415857">
    <property type="component" value="Unassembled WGS sequence"/>
</dbReference>
<dbReference type="EMBL" id="JBBPBK010000007">
    <property type="protein sequence ID" value="KAK9281921.1"/>
    <property type="molecule type" value="Genomic_DNA"/>
</dbReference>
<dbReference type="InterPro" id="IPR044820">
    <property type="entry name" value="AGD14-like"/>
</dbReference>
<gene>
    <name evidence="1" type="ORF">L1049_004829</name>
</gene>
<protein>
    <recommendedName>
        <fullName evidence="3">ADP-ribosylation factor GTPase-activating protein AGD14</fullName>
    </recommendedName>
</protein>